<dbReference type="GO" id="GO:0005739">
    <property type="term" value="C:mitochondrion"/>
    <property type="evidence" value="ECO:0007669"/>
    <property type="project" value="TreeGrafter"/>
</dbReference>
<evidence type="ECO:0000313" key="3">
    <source>
        <dbReference type="Proteomes" id="UP000799757"/>
    </source>
</evidence>
<gene>
    <name evidence="2" type="ORF">K505DRAFT_367848</name>
</gene>
<dbReference type="Proteomes" id="UP000799757">
    <property type="component" value="Unassembled WGS sequence"/>
</dbReference>
<evidence type="ECO:0000313" key="2">
    <source>
        <dbReference type="EMBL" id="KAF2786886.1"/>
    </source>
</evidence>
<dbReference type="AlphaFoldDB" id="A0A6A6WS10"/>
<name>A0A6A6WS10_9PLEO</name>
<dbReference type="PANTHER" id="PTHR28152">
    <property type="entry name" value="HYDROXYACYL-THIOESTER DEHYDRATASE TYPE 2, MITOCHONDRIAL"/>
    <property type="match status" value="1"/>
</dbReference>
<evidence type="ECO:0000256" key="1">
    <source>
        <dbReference type="SAM" id="MobiDB-lite"/>
    </source>
</evidence>
<dbReference type="PANTHER" id="PTHR28152:SF1">
    <property type="entry name" value="HYDROXYACYL-THIOESTER DEHYDRATASE TYPE 2, MITOCHONDRIAL"/>
    <property type="match status" value="1"/>
</dbReference>
<dbReference type="OrthoDB" id="3257538at2759"/>
<dbReference type="InterPro" id="IPR052741">
    <property type="entry name" value="Mitochondrial_HTD2"/>
</dbReference>
<keyword evidence="3" id="KW-1185">Reference proteome</keyword>
<dbReference type="GO" id="GO:0019171">
    <property type="term" value="F:(3R)-hydroxyacyl-[acyl-carrier-protein] dehydratase activity"/>
    <property type="evidence" value="ECO:0007669"/>
    <property type="project" value="TreeGrafter"/>
</dbReference>
<dbReference type="EMBL" id="MU002392">
    <property type="protein sequence ID" value="KAF2786886.1"/>
    <property type="molecule type" value="Genomic_DNA"/>
</dbReference>
<reference evidence="2" key="1">
    <citation type="journal article" date="2020" name="Stud. Mycol.">
        <title>101 Dothideomycetes genomes: a test case for predicting lifestyles and emergence of pathogens.</title>
        <authorList>
            <person name="Haridas S."/>
            <person name="Albert R."/>
            <person name="Binder M."/>
            <person name="Bloem J."/>
            <person name="Labutti K."/>
            <person name="Salamov A."/>
            <person name="Andreopoulos B."/>
            <person name="Baker S."/>
            <person name="Barry K."/>
            <person name="Bills G."/>
            <person name="Bluhm B."/>
            <person name="Cannon C."/>
            <person name="Castanera R."/>
            <person name="Culley D."/>
            <person name="Daum C."/>
            <person name="Ezra D."/>
            <person name="Gonzalez J."/>
            <person name="Henrissat B."/>
            <person name="Kuo A."/>
            <person name="Liang C."/>
            <person name="Lipzen A."/>
            <person name="Lutzoni F."/>
            <person name="Magnuson J."/>
            <person name="Mondo S."/>
            <person name="Nolan M."/>
            <person name="Ohm R."/>
            <person name="Pangilinan J."/>
            <person name="Park H.-J."/>
            <person name="Ramirez L."/>
            <person name="Alfaro M."/>
            <person name="Sun H."/>
            <person name="Tritt A."/>
            <person name="Yoshinaga Y."/>
            <person name="Zwiers L.-H."/>
            <person name="Turgeon B."/>
            <person name="Goodwin S."/>
            <person name="Spatafora J."/>
            <person name="Crous P."/>
            <person name="Grigoriev I."/>
        </authorList>
    </citation>
    <scope>NUCLEOTIDE SEQUENCE</scope>
    <source>
        <strain evidence="2">CBS 109.77</strain>
    </source>
</reference>
<proteinExistence type="predicted"/>
<feature type="compositionally biased region" description="Basic and acidic residues" evidence="1">
    <location>
        <begin position="391"/>
        <end position="406"/>
    </location>
</feature>
<accession>A0A6A6WS10</accession>
<organism evidence="2 3">
    <name type="scientific">Melanomma pulvis-pyrius CBS 109.77</name>
    <dbReference type="NCBI Taxonomy" id="1314802"/>
    <lineage>
        <taxon>Eukaryota</taxon>
        <taxon>Fungi</taxon>
        <taxon>Dikarya</taxon>
        <taxon>Ascomycota</taxon>
        <taxon>Pezizomycotina</taxon>
        <taxon>Dothideomycetes</taxon>
        <taxon>Pleosporomycetidae</taxon>
        <taxon>Pleosporales</taxon>
        <taxon>Melanommataceae</taxon>
        <taxon>Melanomma</taxon>
    </lineage>
</organism>
<feature type="compositionally biased region" description="Low complexity" evidence="1">
    <location>
        <begin position="407"/>
        <end position="428"/>
    </location>
</feature>
<dbReference type="SUPFAM" id="SSF54637">
    <property type="entry name" value="Thioesterase/thiol ester dehydrase-isomerase"/>
    <property type="match status" value="1"/>
</dbReference>
<dbReference type="InterPro" id="IPR029069">
    <property type="entry name" value="HotDog_dom_sf"/>
</dbReference>
<dbReference type="Gene3D" id="3.10.129.10">
    <property type="entry name" value="Hotdog Thioesterase"/>
    <property type="match status" value="1"/>
</dbReference>
<evidence type="ECO:0008006" key="4">
    <source>
        <dbReference type="Google" id="ProtNLM"/>
    </source>
</evidence>
<protein>
    <recommendedName>
        <fullName evidence="4">Thioesterase/thiol ester dehydrase-isomerase</fullName>
    </recommendedName>
</protein>
<feature type="region of interest" description="Disordered" evidence="1">
    <location>
        <begin position="380"/>
        <end position="477"/>
    </location>
</feature>
<sequence>MASTTPRCVFHPPRVRSICLRRIQWLCAPRRRFASNAPLDLEFTQLRDEMLNRKLPDLPDIASRHQAQKLQSTLSSFVPPAADDFRSLGQHLIYCNAAVPSNELLPDGLDALHSPGSPYERRMWAGGSLRVDVGRHYGRGESAWRLGRQIIGVERIKDVQMRGRAGDDAKIFVTVERRFAKSDGVRTHVKRESGAAAIDFAIAVPDLLRQQAREDQQWGDATIVEERNLVFMKERSAAELEAFRAGQMAPVRHLEPPGQPEFSHALTPTSTLLFRYSALTFNAHAIHLDTEYCRNIEGYRNLLVHGPLLLTLMLKLVEAHLQSLTGPVHVMQSIEYRNFTPLYCSEEMRLCGREKKSLSTEDSRVYDVWIEGPTGGMAVKGTIRTGCMPTDQERSKNDTLKSDRGGSRSTSISNSQSSSNGVSTSKVIQHFDQQTSPHKKDADKPVDYTPSTSTYLLKPLLTRREKRRANAKRLGISTGSGFSSSDEARFHILKTKDAAPAANTSVFKPVRRVLAPPNPMVPSASLVTRHLAHRLGLRNVGNNLNAAQALEPLPLVRKYGSSKDVERPPARMSRFEARGGRARKITENRPRVREVETMSK</sequence>